<dbReference type="AlphaFoldDB" id="A0A085MGY1"/>
<evidence type="ECO:0000259" key="5">
    <source>
        <dbReference type="SMART" id="SM00657"/>
    </source>
</evidence>
<dbReference type="InterPro" id="IPR005574">
    <property type="entry name" value="Rpb4/RPC9"/>
</dbReference>
<dbReference type="GO" id="GO:0006352">
    <property type="term" value="P:DNA-templated transcription initiation"/>
    <property type="evidence" value="ECO:0007669"/>
    <property type="project" value="InterPro"/>
</dbReference>
<dbReference type="GO" id="GO:0031593">
    <property type="term" value="F:polyubiquitin modification-dependent protein binding"/>
    <property type="evidence" value="ECO:0007669"/>
    <property type="project" value="TreeGrafter"/>
</dbReference>
<name>A0A085MGY1_9BILA</name>
<feature type="domain" description="RNA polymerase Rpb4/RPC9 core" evidence="5">
    <location>
        <begin position="364"/>
        <end position="484"/>
    </location>
</feature>
<comment type="similarity">
    <text evidence="2">Belongs to the UFD1 family.</text>
</comment>
<dbReference type="GO" id="GO:0000166">
    <property type="term" value="F:nucleotide binding"/>
    <property type="evidence" value="ECO:0007669"/>
    <property type="project" value="InterPro"/>
</dbReference>
<dbReference type="GO" id="GO:0006511">
    <property type="term" value="P:ubiquitin-dependent protein catabolic process"/>
    <property type="evidence" value="ECO:0007669"/>
    <property type="project" value="InterPro"/>
</dbReference>
<keyword evidence="3" id="KW-0833">Ubl conjugation pathway</keyword>
<dbReference type="SMART" id="SM00657">
    <property type="entry name" value="RPOL4c"/>
    <property type="match status" value="1"/>
</dbReference>
<dbReference type="Gene3D" id="3.10.330.10">
    <property type="match status" value="1"/>
</dbReference>
<dbReference type="GO" id="GO:0034098">
    <property type="term" value="C:VCP-NPL4-UFD1 AAA ATPase complex"/>
    <property type="evidence" value="ECO:0007669"/>
    <property type="project" value="TreeGrafter"/>
</dbReference>
<dbReference type="InterPro" id="IPR004854">
    <property type="entry name" value="Ufd1-like"/>
</dbReference>
<evidence type="ECO:0000256" key="1">
    <source>
        <dbReference type="ARBA" id="ARBA00004123"/>
    </source>
</evidence>
<dbReference type="InterPro" id="IPR010997">
    <property type="entry name" value="HRDC-like_sf"/>
</dbReference>
<evidence type="ECO:0000256" key="4">
    <source>
        <dbReference type="ARBA" id="ARBA00023242"/>
    </source>
</evidence>
<dbReference type="PANTHER" id="PTHR12555">
    <property type="entry name" value="UBIQUITIN FUSION DEGRADATON PROTEIN 1"/>
    <property type="match status" value="1"/>
</dbReference>
<dbReference type="InterPro" id="IPR006590">
    <property type="entry name" value="RNA_pol_Rpb4/RPC9_core"/>
</dbReference>
<dbReference type="Pfam" id="PF24842">
    <property type="entry name" value="UFD1_N2"/>
    <property type="match status" value="1"/>
</dbReference>
<dbReference type="InterPro" id="IPR055417">
    <property type="entry name" value="UFD1_N1"/>
</dbReference>
<dbReference type="InterPro" id="IPR055418">
    <property type="entry name" value="UFD1_N2"/>
</dbReference>
<keyword evidence="7" id="KW-1185">Reference proteome</keyword>
<dbReference type="Pfam" id="PF03874">
    <property type="entry name" value="RNA_pol_Rpb4"/>
    <property type="match status" value="1"/>
</dbReference>
<dbReference type="Gene3D" id="2.40.40.50">
    <property type="entry name" value="Ubiquitin fusion degradation protein UFD1, N-terminal domain"/>
    <property type="match status" value="1"/>
</dbReference>
<organism evidence="6 7">
    <name type="scientific">Trichuris suis</name>
    <name type="common">pig whipworm</name>
    <dbReference type="NCBI Taxonomy" id="68888"/>
    <lineage>
        <taxon>Eukaryota</taxon>
        <taxon>Metazoa</taxon>
        <taxon>Ecdysozoa</taxon>
        <taxon>Nematoda</taxon>
        <taxon>Enoplea</taxon>
        <taxon>Dorylaimia</taxon>
        <taxon>Trichinellida</taxon>
        <taxon>Trichuridae</taxon>
        <taxon>Trichuris</taxon>
    </lineage>
</organism>
<dbReference type="EMBL" id="KL363193">
    <property type="protein sequence ID" value="KFD56477.1"/>
    <property type="molecule type" value="Genomic_DNA"/>
</dbReference>
<dbReference type="Pfam" id="PF03152">
    <property type="entry name" value="UFD1_N1"/>
    <property type="match status" value="1"/>
</dbReference>
<gene>
    <name evidence="6" type="ORF">M513_02581</name>
</gene>
<keyword evidence="4" id="KW-0539">Nucleus</keyword>
<evidence type="ECO:0000313" key="7">
    <source>
        <dbReference type="Proteomes" id="UP000030764"/>
    </source>
</evidence>
<sequence length="499" mass="57079">MFYFNNGEHSAPPFNTEFRCYSVALCSGMHSKDRFQDINFGGKILLPQSALDWLTKLNVSYPMMFKITNLDPSAKNRFTHCGVLEFHQVEGLCYLPHWLMNNLLLCEGGLANIQLVKLPIGTYVKLKPQNCLLSRLSDPSAVLELKLRNFSCLTKGDMFAIEYDGSVLEFFVQELQPADAVCIIDCDLSVEFDAPFVESEDCSNNKKSEAAQSNEESAEVDEAALDLLSKFPGVGKRVDGKPVPEQNGDAPACSTSTERWANIVRVGDGQQAKRYPCDEYPGYYIPDLNYDENTLTFYPPSWFKEGEMVGRDKQSALRVRYFEVCPLFPWNTFLFSLVLGNHVSYGNRYLKLLVLHFLAMSTYPKFKFSGDLCNWEVYRYVKEEEEKLKESGDEKQGSFATILYELRKYLEEFGSAEQTEEGLSETLQKLAKYNLTKMEALQLINNPPKAPVVVYRIIDNCEERYTEEQVNEILEICKPRKKKTDPPLQQQQPKFKISH</sequence>
<proteinExistence type="inferred from homology"/>
<evidence type="ECO:0000256" key="3">
    <source>
        <dbReference type="ARBA" id="ARBA00022786"/>
    </source>
</evidence>
<dbReference type="GO" id="GO:0030880">
    <property type="term" value="C:RNA polymerase complex"/>
    <property type="evidence" value="ECO:0007669"/>
    <property type="project" value="InterPro"/>
</dbReference>
<dbReference type="Gene3D" id="1.20.1250.40">
    <property type="match status" value="1"/>
</dbReference>
<accession>A0A085MGY1</accession>
<reference evidence="6 7" key="1">
    <citation type="journal article" date="2014" name="Nat. Genet.">
        <title>Genome and transcriptome of the porcine whipworm Trichuris suis.</title>
        <authorList>
            <person name="Jex A.R."/>
            <person name="Nejsum P."/>
            <person name="Schwarz E.M."/>
            <person name="Hu L."/>
            <person name="Young N.D."/>
            <person name="Hall R.S."/>
            <person name="Korhonen P.K."/>
            <person name="Liao S."/>
            <person name="Thamsborg S."/>
            <person name="Xia J."/>
            <person name="Xu P."/>
            <person name="Wang S."/>
            <person name="Scheerlinck J.P."/>
            <person name="Hofmann A."/>
            <person name="Sternberg P.W."/>
            <person name="Wang J."/>
            <person name="Gasser R.B."/>
        </authorList>
    </citation>
    <scope>NUCLEOTIDE SEQUENCE [LARGE SCALE GENOMIC DNA]</scope>
    <source>
        <strain evidence="6">DCEP-RM93M</strain>
    </source>
</reference>
<dbReference type="Proteomes" id="UP000030764">
    <property type="component" value="Unassembled WGS sequence"/>
</dbReference>
<dbReference type="InterPro" id="IPR042299">
    <property type="entry name" value="Ufd1-like_Nn"/>
</dbReference>
<evidence type="ECO:0000313" key="6">
    <source>
        <dbReference type="EMBL" id="KFD56477.1"/>
    </source>
</evidence>
<dbReference type="GO" id="GO:0036503">
    <property type="term" value="P:ERAD pathway"/>
    <property type="evidence" value="ECO:0007669"/>
    <property type="project" value="TreeGrafter"/>
</dbReference>
<dbReference type="InterPro" id="IPR038324">
    <property type="entry name" value="Rpb4/RPC9_sf"/>
</dbReference>
<evidence type="ECO:0000256" key="2">
    <source>
        <dbReference type="ARBA" id="ARBA00006043"/>
    </source>
</evidence>
<dbReference type="SUPFAM" id="SSF47819">
    <property type="entry name" value="HRDC-like"/>
    <property type="match status" value="1"/>
</dbReference>
<dbReference type="PANTHER" id="PTHR12555:SF13">
    <property type="entry name" value="UBIQUITIN RECOGNITION FACTOR IN ER-ASSOCIATED DEGRADATION PROTEIN 1"/>
    <property type="match status" value="1"/>
</dbReference>
<dbReference type="GO" id="GO:0005634">
    <property type="term" value="C:nucleus"/>
    <property type="evidence" value="ECO:0007669"/>
    <property type="project" value="UniProtKB-SubCell"/>
</dbReference>
<protein>
    <recommendedName>
        <fullName evidence="5">RNA polymerase Rpb4/RPC9 core domain-containing protein</fullName>
    </recommendedName>
</protein>
<comment type="subcellular location">
    <subcellularLocation>
        <location evidence="1">Nucleus</location>
    </subcellularLocation>
</comment>